<keyword evidence="3" id="KW-0067">ATP-binding</keyword>
<reference evidence="6 7" key="1">
    <citation type="submission" date="2024-12" db="EMBL/GenBank/DDBJ databases">
        <title>Forecasting of Potato common scab and diversities of Pathogenic streptomyces spp. in china.</title>
        <authorList>
            <person name="Handique U."/>
            <person name="Wu J."/>
        </authorList>
    </citation>
    <scope>NUCLEOTIDE SEQUENCE [LARGE SCALE GENOMIC DNA]</scope>
    <source>
        <strain evidence="6 7">ZRIMU1585</strain>
    </source>
</reference>
<evidence type="ECO:0000256" key="2">
    <source>
        <dbReference type="ARBA" id="ARBA00022741"/>
    </source>
</evidence>
<evidence type="ECO:0000259" key="5">
    <source>
        <dbReference type="Pfam" id="PF02938"/>
    </source>
</evidence>
<accession>A0ABW9IZT0</accession>
<evidence type="ECO:0000256" key="3">
    <source>
        <dbReference type="ARBA" id="ARBA00022840"/>
    </source>
</evidence>
<keyword evidence="7" id="KW-1185">Reference proteome</keyword>
<evidence type="ECO:0000256" key="1">
    <source>
        <dbReference type="ARBA" id="ARBA00022598"/>
    </source>
</evidence>
<feature type="domain" description="GAD" evidence="5">
    <location>
        <begin position="2"/>
        <end position="60"/>
    </location>
</feature>
<feature type="non-terminal residue" evidence="6">
    <location>
        <position position="1"/>
    </location>
</feature>
<dbReference type="InterPro" id="IPR029351">
    <property type="entry name" value="GAD_dom"/>
</dbReference>
<sequence length="83" mass="8653">WARAEGHAGLGYVTRKGGVFGGPIAKNHGEDKLAALFDALGLGPDDGCFFAAGKEAQAAKLAGLARNRVADQLGLIDKDRFEL</sequence>
<evidence type="ECO:0000313" key="7">
    <source>
        <dbReference type="Proteomes" id="UP001631993"/>
    </source>
</evidence>
<dbReference type="SUPFAM" id="SSF55261">
    <property type="entry name" value="GAD domain-like"/>
    <property type="match status" value="1"/>
</dbReference>
<dbReference type="RefSeq" id="WP_409098165.1">
    <property type="nucleotide sequence ID" value="NZ_JBJVNE010000597.1"/>
</dbReference>
<dbReference type="Gene3D" id="3.30.1360.30">
    <property type="entry name" value="GAD-like domain"/>
    <property type="match status" value="1"/>
</dbReference>
<protein>
    <submittedName>
        <fullName evidence="6">GAD domain-containing protein</fullName>
    </submittedName>
</protein>
<comment type="caution">
    <text evidence="6">The sequence shown here is derived from an EMBL/GenBank/DDBJ whole genome shotgun (WGS) entry which is preliminary data.</text>
</comment>
<evidence type="ECO:0000313" key="6">
    <source>
        <dbReference type="EMBL" id="MFM9653926.1"/>
    </source>
</evidence>
<gene>
    <name evidence="6" type="ORF">ACKI1S_49155</name>
</gene>
<evidence type="ECO:0000256" key="4">
    <source>
        <dbReference type="ARBA" id="ARBA00022917"/>
    </source>
</evidence>
<dbReference type="EMBL" id="JBJVNE010000597">
    <property type="protein sequence ID" value="MFM9653926.1"/>
    <property type="molecule type" value="Genomic_DNA"/>
</dbReference>
<dbReference type="Proteomes" id="UP001631993">
    <property type="component" value="Unassembled WGS sequence"/>
</dbReference>
<dbReference type="Pfam" id="PF02938">
    <property type="entry name" value="GAD"/>
    <property type="match status" value="1"/>
</dbReference>
<keyword evidence="1" id="KW-0436">Ligase</keyword>
<organism evidence="6 7">
    <name type="scientific">Streptomyces galilaeus</name>
    <dbReference type="NCBI Taxonomy" id="33899"/>
    <lineage>
        <taxon>Bacteria</taxon>
        <taxon>Bacillati</taxon>
        <taxon>Actinomycetota</taxon>
        <taxon>Actinomycetes</taxon>
        <taxon>Kitasatosporales</taxon>
        <taxon>Streptomycetaceae</taxon>
        <taxon>Streptomyces</taxon>
    </lineage>
</organism>
<keyword evidence="4" id="KW-0648">Protein biosynthesis</keyword>
<keyword evidence="2" id="KW-0547">Nucleotide-binding</keyword>
<feature type="non-terminal residue" evidence="6">
    <location>
        <position position="83"/>
    </location>
</feature>
<name>A0ABW9IZT0_STRGJ</name>
<dbReference type="InterPro" id="IPR004115">
    <property type="entry name" value="GAD-like_sf"/>
</dbReference>
<proteinExistence type="predicted"/>